<reference evidence="3 4" key="1">
    <citation type="submission" date="2016-11" db="EMBL/GenBank/DDBJ databases">
        <title>Draft Genome Assembly of Colletotrichum chlorophyti a pathogen of herbaceous plants.</title>
        <authorList>
            <person name="Gan P."/>
            <person name="Narusaka M."/>
            <person name="Tsushima A."/>
            <person name="Narusaka Y."/>
            <person name="Takano Y."/>
            <person name="Shirasu K."/>
        </authorList>
    </citation>
    <scope>NUCLEOTIDE SEQUENCE [LARGE SCALE GENOMIC DNA]</scope>
    <source>
        <strain evidence="3 4">NTL11</strain>
    </source>
</reference>
<keyword evidence="4" id="KW-1185">Reference proteome</keyword>
<evidence type="ECO:0000313" key="3">
    <source>
        <dbReference type="EMBL" id="OLN88042.1"/>
    </source>
</evidence>
<sequence>MSRKGRNAQIKTRTTRAGPPKMFRPTSEATRDDAGFEQRHDWMFAEFGMGQLAPFNLAGILWKKQPSPATAGANISNPTVAADIMTQPPPQPHLTPQFCFSTGTLRDFLRLSRASIDDSITQNLNALVTPARAGFDPASTSKRTPRSFPRQIDPRSCQAFKDTALFPTWHARAEVLHYCGVVATSPDPDDPESLLRQIEQAKDKERVVDERLDPYSGRFFPREPRTEQLATLIRQEKGVESIVRTRTWDMVKQRCGESANTWEEALEGWRQRTGVRADD</sequence>
<evidence type="ECO:0000256" key="1">
    <source>
        <dbReference type="ARBA" id="ARBA00024204"/>
    </source>
</evidence>
<dbReference type="Proteomes" id="UP000186583">
    <property type="component" value="Unassembled WGS sequence"/>
</dbReference>
<dbReference type="GO" id="GO:0005758">
    <property type="term" value="C:mitochondrial intermembrane space"/>
    <property type="evidence" value="ECO:0007669"/>
    <property type="project" value="InterPro"/>
</dbReference>
<feature type="region of interest" description="Disordered" evidence="2">
    <location>
        <begin position="1"/>
        <end position="33"/>
    </location>
</feature>
<protein>
    <submittedName>
        <fullName evidence="3">Caffeine-induced death protein 2</fullName>
    </submittedName>
</protein>
<evidence type="ECO:0000313" key="4">
    <source>
        <dbReference type="Proteomes" id="UP000186583"/>
    </source>
</evidence>
<name>A0A1Q8RUH5_9PEZI</name>
<evidence type="ECO:0000256" key="2">
    <source>
        <dbReference type="SAM" id="MobiDB-lite"/>
    </source>
</evidence>
<dbReference type="EMBL" id="MPGH01000088">
    <property type="protein sequence ID" value="OLN88042.1"/>
    <property type="molecule type" value="Genomic_DNA"/>
</dbReference>
<dbReference type="Pfam" id="PF09774">
    <property type="entry name" value="MIX23"/>
    <property type="match status" value="1"/>
</dbReference>
<proteinExistence type="inferred from homology"/>
<dbReference type="AlphaFoldDB" id="A0A1Q8RUH5"/>
<comment type="similarity">
    <text evidence="1">Belongs to the MIX23 family.</text>
</comment>
<dbReference type="STRING" id="708187.A0A1Q8RUH5"/>
<organism evidence="3 4">
    <name type="scientific">Colletotrichum chlorophyti</name>
    <dbReference type="NCBI Taxonomy" id="708187"/>
    <lineage>
        <taxon>Eukaryota</taxon>
        <taxon>Fungi</taxon>
        <taxon>Dikarya</taxon>
        <taxon>Ascomycota</taxon>
        <taxon>Pezizomycotina</taxon>
        <taxon>Sordariomycetes</taxon>
        <taxon>Hypocreomycetidae</taxon>
        <taxon>Glomerellales</taxon>
        <taxon>Glomerellaceae</taxon>
        <taxon>Colletotrichum</taxon>
    </lineage>
</organism>
<accession>A0A1Q8RUH5</accession>
<comment type="caution">
    <text evidence="3">The sequence shown here is derived from an EMBL/GenBank/DDBJ whole genome shotgun (WGS) entry which is preliminary data.</text>
</comment>
<gene>
    <name evidence="3" type="ORF">CCHL11_00045</name>
</gene>
<dbReference type="InterPro" id="IPR019171">
    <property type="entry name" value="MIX23"/>
</dbReference>
<dbReference type="OrthoDB" id="5593818at2759"/>
<dbReference type="PANTHER" id="PTHR31905:SF2">
    <property type="entry name" value="PROTEIN MIX23"/>
    <property type="match status" value="1"/>
</dbReference>
<dbReference type="PANTHER" id="PTHR31905">
    <property type="entry name" value="COILED-COIL DOMAIN-CONTAINING PROTEIN 58"/>
    <property type="match status" value="1"/>
</dbReference>